<dbReference type="InterPro" id="IPR015048">
    <property type="entry name" value="DUF1899"/>
</dbReference>
<dbReference type="InterPro" id="IPR015943">
    <property type="entry name" value="WD40/YVTN_repeat-like_dom_sf"/>
</dbReference>
<feature type="domain" description="DUF1899" evidence="11">
    <location>
        <begin position="4"/>
        <end position="66"/>
    </location>
</feature>
<comment type="subcellular location">
    <subcellularLocation>
        <location evidence="1">Cytoplasm</location>
    </subcellularLocation>
</comment>
<dbReference type="PANTHER" id="PTHR10856:SF20">
    <property type="entry name" value="CORONIN-7"/>
    <property type="match status" value="1"/>
</dbReference>
<evidence type="ECO:0000313" key="13">
    <source>
        <dbReference type="Proteomes" id="UP001153620"/>
    </source>
</evidence>
<dbReference type="PROSITE" id="PS50082">
    <property type="entry name" value="WD_REPEATS_2"/>
    <property type="match status" value="3"/>
</dbReference>
<accession>A0A9N9RS54</accession>
<keyword evidence="4 8" id="KW-0853">WD repeat</keyword>
<evidence type="ECO:0000313" key="12">
    <source>
        <dbReference type="EMBL" id="CAG9801453.1"/>
    </source>
</evidence>
<dbReference type="Pfam" id="PF08953">
    <property type="entry name" value="DUF1899"/>
    <property type="match status" value="2"/>
</dbReference>
<sequence>MAWRFKASKYKNSVPIVPKIEECVRDIVVGSYQNYGNNITASAKFMAFPIEHSGSTLAVLPIDDSGRKPKNMPALHGHTDTVNDLAFSPFHDNLLATGSQDSLVKIWHIPEEGLKESLTNPECTFSHKQKKVENVGFHPTADCLLYSTAASNVSLWDLTEEKEIFTNGDHPEIIQSLSWKGDGTVFATNSKDKMVRIVDPRSNSPISIGANSHQNIKDSRVVWLGDQQKILTTGFDSNRLRQVMIRDLRSFSTPEKTLELEQSTGILIPLYDPDTNMLFLAGKGDITINFLEVTDRDPYLIEGIRHTGEQTKGACFIPKRSLRVMEGEVNRVMQLTSNSVIPIMYQVPRKSYRDFHSDIFPDTNGFRSELKPQDWMSGKNYVLPKISLDPAKTDIADMVKEMCVGNLEEIRKNLNEIEKHQTNGQQAKQHVIIPKKEKTQNFNVETKSSNNETSEFLEKFKAVRMQKNLDNKTVENGSKVKNGDHDDHKVDDDDDDINKKDVVPPVPLPRKSISEQSSFEENSSGVPKPKPRQIGNCTNYKPRLGPKPFSLDSTDNTFDKVFAVPHVPIVKEAKEHEKELMKEKIQPEASDDVEIAKESDVEDQKQEDSPPVSERDNFARDDEQRKSIADRRRIYENRSQSQVEEKKPSPILMKRQDSAKTEKKESKNEIGMKRTSTVFGKVSKFRHLKGTAAHKSFHIENLKNISRQIPPECDVFYANDERVAVPISGQGGKIAVFELSKTGRLPDGVIPCLVNGNSTMDYQWDPFDSRILAVGCDDGRVKIWNIPEDGLTESTNSPTQEFGAHAEKISFIKFHPLAKNVLLTASYDLTLKIWDLNDLSEKITLKGHTDQIYCFCWSPCGKYGATVCRDGKIRIYNPRKSSNPVREGIGAPIGTRGSRIQYALNGEYLVVTGFDKVSERQVYVFKTSNLNDALGMVSLDVSPALLIPYYDEDSSTIFLTGKGDTTIYTYEVTEEAPYLCPLSHHRSPSIHQGLSFLPKNQCDVASVEFAKCYRLTNNSIEPLSFTVPRIKIDYFQDDLFPPTRMVWNPTMTSTEWFEQNDKPAVKVSLKPKDMEPLSSLSRPNESKIIDMKPVDETSYMKNSNSNNGQNWTEEELKSKTDDLKKSVSARVSVNYALEQDRMEGVDPEEWDE</sequence>
<dbReference type="Proteomes" id="UP001153620">
    <property type="component" value="Chromosome 1"/>
</dbReference>
<dbReference type="SMART" id="SM01167">
    <property type="entry name" value="DUF1900"/>
    <property type="match status" value="2"/>
</dbReference>
<evidence type="ECO:0000256" key="9">
    <source>
        <dbReference type="RuleBase" id="RU280818"/>
    </source>
</evidence>
<dbReference type="PANTHER" id="PTHR10856">
    <property type="entry name" value="CORONIN"/>
    <property type="match status" value="1"/>
</dbReference>
<keyword evidence="3" id="KW-0963">Cytoplasm</keyword>
<organism evidence="12 13">
    <name type="scientific">Chironomus riparius</name>
    <dbReference type="NCBI Taxonomy" id="315576"/>
    <lineage>
        <taxon>Eukaryota</taxon>
        <taxon>Metazoa</taxon>
        <taxon>Ecdysozoa</taxon>
        <taxon>Arthropoda</taxon>
        <taxon>Hexapoda</taxon>
        <taxon>Insecta</taxon>
        <taxon>Pterygota</taxon>
        <taxon>Neoptera</taxon>
        <taxon>Endopterygota</taxon>
        <taxon>Diptera</taxon>
        <taxon>Nematocera</taxon>
        <taxon>Chironomoidea</taxon>
        <taxon>Chironomidae</taxon>
        <taxon>Chironominae</taxon>
        <taxon>Chironomus</taxon>
    </lineage>
</organism>
<dbReference type="SUPFAM" id="SSF50978">
    <property type="entry name" value="WD40 repeat-like"/>
    <property type="match status" value="2"/>
</dbReference>
<dbReference type="PROSITE" id="PS00678">
    <property type="entry name" value="WD_REPEATS_1"/>
    <property type="match status" value="1"/>
</dbReference>
<dbReference type="InterPro" id="IPR001680">
    <property type="entry name" value="WD40_rpt"/>
</dbReference>
<comment type="similarity">
    <text evidence="2 9">Belongs to the WD repeat coronin family.</text>
</comment>
<dbReference type="FunFam" id="2.130.10.10:FF:000076">
    <property type="entry name" value="Coronin"/>
    <property type="match status" value="1"/>
</dbReference>
<feature type="region of interest" description="Disordered" evidence="10">
    <location>
        <begin position="1070"/>
        <end position="1123"/>
    </location>
</feature>
<feature type="compositionally biased region" description="Polar residues" evidence="10">
    <location>
        <begin position="1099"/>
        <end position="1111"/>
    </location>
</feature>
<keyword evidence="6" id="KW-0009">Actin-binding</keyword>
<evidence type="ECO:0000256" key="7">
    <source>
        <dbReference type="ARBA" id="ARBA00024838"/>
    </source>
</evidence>
<evidence type="ECO:0000256" key="2">
    <source>
        <dbReference type="ARBA" id="ARBA00009482"/>
    </source>
</evidence>
<dbReference type="EMBL" id="OU895877">
    <property type="protein sequence ID" value="CAG9801453.1"/>
    <property type="molecule type" value="Genomic_DNA"/>
</dbReference>
<feature type="compositionally biased region" description="Basic and acidic residues" evidence="10">
    <location>
        <begin position="643"/>
        <end position="671"/>
    </location>
</feature>
<dbReference type="OrthoDB" id="1850764at2759"/>
<dbReference type="GO" id="GO:0003779">
    <property type="term" value="F:actin binding"/>
    <property type="evidence" value="ECO:0007669"/>
    <property type="project" value="UniProtKB-KW"/>
</dbReference>
<dbReference type="Pfam" id="PF00400">
    <property type="entry name" value="WD40"/>
    <property type="match status" value="5"/>
</dbReference>
<feature type="compositionally biased region" description="Basic and acidic residues" evidence="10">
    <location>
        <begin position="1114"/>
        <end position="1123"/>
    </location>
</feature>
<proteinExistence type="inferred from homology"/>
<dbReference type="AlphaFoldDB" id="A0A9N9RS54"/>
<keyword evidence="5 9" id="KW-0677">Repeat</keyword>
<name>A0A9N9RS54_9DIPT</name>
<feature type="domain" description="DUF1899" evidence="11">
    <location>
        <begin position="678"/>
        <end position="743"/>
    </location>
</feature>
<evidence type="ECO:0000256" key="1">
    <source>
        <dbReference type="ARBA" id="ARBA00004496"/>
    </source>
</evidence>
<dbReference type="Pfam" id="PF16300">
    <property type="entry name" value="WD40_4"/>
    <property type="match status" value="2"/>
</dbReference>
<comment type="function">
    <text evidence="7">F-actin regulator involved in anterograde Golgi to endosome transport: upon ubiquitination via 'Lys-33'-linked ubiquitin chains by the BCR(KLHL20) E3 ubiquitin ligase complex, interacts with EPS15 and localizes to the trans-Golgi network, where it promotes actin polymerization, thereby facilitating post-Golgi trafficking. May play a role in the maintenance of the Golgi apparatus morphology.</text>
</comment>
<feature type="repeat" description="WD" evidence="8">
    <location>
        <begin position="845"/>
        <end position="877"/>
    </location>
</feature>
<dbReference type="InterPro" id="IPR019775">
    <property type="entry name" value="WD40_repeat_CS"/>
</dbReference>
<evidence type="ECO:0000256" key="6">
    <source>
        <dbReference type="ARBA" id="ARBA00023203"/>
    </source>
</evidence>
<feature type="compositionally biased region" description="Polar residues" evidence="10">
    <location>
        <begin position="514"/>
        <end position="525"/>
    </location>
</feature>
<dbReference type="GO" id="GO:0005737">
    <property type="term" value="C:cytoplasm"/>
    <property type="evidence" value="ECO:0007669"/>
    <property type="project" value="UniProtKB-SubCell"/>
</dbReference>
<feature type="compositionally biased region" description="Basic and acidic residues" evidence="10">
    <location>
        <begin position="481"/>
        <end position="502"/>
    </location>
</feature>
<dbReference type="SMART" id="SM00320">
    <property type="entry name" value="WD40"/>
    <property type="match status" value="6"/>
</dbReference>
<evidence type="ECO:0000256" key="8">
    <source>
        <dbReference type="PROSITE-ProRule" id="PRU00221"/>
    </source>
</evidence>
<dbReference type="GO" id="GO:0030036">
    <property type="term" value="P:actin cytoskeleton organization"/>
    <property type="evidence" value="ECO:0007669"/>
    <property type="project" value="UniProtKB-ARBA"/>
</dbReference>
<dbReference type="Gene3D" id="2.130.10.10">
    <property type="entry name" value="YVTN repeat-like/Quinoprotein amine dehydrogenase"/>
    <property type="match status" value="2"/>
</dbReference>
<feature type="repeat" description="WD" evidence="8">
    <location>
        <begin position="75"/>
        <end position="109"/>
    </location>
</feature>
<gene>
    <name evidence="12" type="ORF">CHIRRI_LOCUS4381</name>
</gene>
<evidence type="ECO:0000259" key="11">
    <source>
        <dbReference type="SMART" id="SM01166"/>
    </source>
</evidence>
<reference evidence="12" key="1">
    <citation type="submission" date="2022-01" db="EMBL/GenBank/DDBJ databases">
        <authorList>
            <person name="King R."/>
        </authorList>
    </citation>
    <scope>NUCLEOTIDE SEQUENCE</scope>
</reference>
<evidence type="ECO:0000256" key="4">
    <source>
        <dbReference type="ARBA" id="ARBA00022574"/>
    </source>
</evidence>
<protein>
    <recommendedName>
        <fullName evidence="9">Coronin</fullName>
    </recommendedName>
</protein>
<keyword evidence="13" id="KW-1185">Reference proteome</keyword>
<dbReference type="FunFam" id="2.130.10.10:FF:000362">
    <property type="entry name" value="Coronin"/>
    <property type="match status" value="1"/>
</dbReference>
<feature type="repeat" description="WD" evidence="8">
    <location>
        <begin position="802"/>
        <end position="844"/>
    </location>
</feature>
<dbReference type="InterPro" id="IPR015505">
    <property type="entry name" value="Coronin"/>
</dbReference>
<feature type="region of interest" description="Disordered" evidence="10">
    <location>
        <begin position="578"/>
        <end position="671"/>
    </location>
</feature>
<evidence type="ECO:0000256" key="3">
    <source>
        <dbReference type="ARBA" id="ARBA00022490"/>
    </source>
</evidence>
<feature type="compositionally biased region" description="Basic and acidic residues" evidence="10">
    <location>
        <begin position="1084"/>
        <end position="1095"/>
    </location>
</feature>
<dbReference type="SMART" id="SM01166">
    <property type="entry name" value="DUF1899"/>
    <property type="match status" value="2"/>
</dbReference>
<evidence type="ECO:0000256" key="5">
    <source>
        <dbReference type="ARBA" id="ARBA00022737"/>
    </source>
</evidence>
<dbReference type="InterPro" id="IPR036322">
    <property type="entry name" value="WD40_repeat_dom_sf"/>
</dbReference>
<reference evidence="12" key="2">
    <citation type="submission" date="2022-10" db="EMBL/GenBank/DDBJ databases">
        <authorList>
            <consortium name="ENA_rothamsted_submissions"/>
            <consortium name="culmorum"/>
            <person name="King R."/>
        </authorList>
    </citation>
    <scope>NUCLEOTIDE SEQUENCE</scope>
</reference>
<dbReference type="PROSITE" id="PS50294">
    <property type="entry name" value="WD_REPEATS_REGION"/>
    <property type="match status" value="2"/>
</dbReference>
<feature type="compositionally biased region" description="Basic and acidic residues" evidence="10">
    <location>
        <begin position="594"/>
        <end position="636"/>
    </location>
</feature>
<feature type="region of interest" description="Disordered" evidence="10">
    <location>
        <begin position="469"/>
        <end position="548"/>
    </location>
</feature>
<evidence type="ECO:0000256" key="10">
    <source>
        <dbReference type="SAM" id="MobiDB-lite"/>
    </source>
</evidence>